<feature type="transmembrane region" description="Helical" evidence="18">
    <location>
        <begin position="203"/>
        <end position="224"/>
    </location>
</feature>
<feature type="region of interest" description="Disordered" evidence="17">
    <location>
        <begin position="336"/>
        <end position="364"/>
    </location>
</feature>
<dbReference type="SMART" id="SM01381">
    <property type="entry name" value="7TM_GPCR_Srsx"/>
    <property type="match status" value="1"/>
</dbReference>
<comment type="subcellular location">
    <subcellularLocation>
        <location evidence="1">Cell membrane</location>
        <topology evidence="1">Multi-pass membrane protein</topology>
    </subcellularLocation>
</comment>
<evidence type="ECO:0000256" key="1">
    <source>
        <dbReference type="ARBA" id="ARBA00004651"/>
    </source>
</evidence>
<feature type="transmembrane region" description="Helical" evidence="18">
    <location>
        <begin position="416"/>
        <end position="436"/>
    </location>
</feature>
<keyword evidence="9" id="KW-1015">Disulfide bond</keyword>
<accession>A0A8C4ZX74</accession>
<dbReference type="SUPFAM" id="SSF81321">
    <property type="entry name" value="Family A G protein-coupled receptor-like"/>
    <property type="match status" value="1"/>
</dbReference>
<evidence type="ECO:0000256" key="11">
    <source>
        <dbReference type="ARBA" id="ARBA00023180"/>
    </source>
</evidence>
<evidence type="ECO:0000256" key="6">
    <source>
        <dbReference type="ARBA" id="ARBA00023040"/>
    </source>
</evidence>
<dbReference type="Proteomes" id="UP000694546">
    <property type="component" value="Chromosome 20"/>
</dbReference>
<feature type="transmembrane region" description="Helical" evidence="18">
    <location>
        <begin position="90"/>
        <end position="113"/>
    </location>
</feature>
<evidence type="ECO:0000313" key="21">
    <source>
        <dbReference type="Proteomes" id="UP000694546"/>
    </source>
</evidence>
<keyword evidence="6 16" id="KW-0297">G-protein coupled receptor</keyword>
<feature type="compositionally biased region" description="Polar residues" evidence="17">
    <location>
        <begin position="297"/>
        <end position="309"/>
    </location>
</feature>
<comment type="similarity">
    <text evidence="16">Belongs to the G-protein coupled receptor 1 family.</text>
</comment>
<evidence type="ECO:0000256" key="14">
    <source>
        <dbReference type="ARBA" id="ARBA00025402"/>
    </source>
</evidence>
<keyword evidence="10 16" id="KW-0675">Receptor</keyword>
<evidence type="ECO:0000256" key="18">
    <source>
        <dbReference type="SAM" id="Phobius"/>
    </source>
</evidence>
<feature type="transmembrane region" description="Helical" evidence="18">
    <location>
        <begin position="256"/>
        <end position="277"/>
    </location>
</feature>
<evidence type="ECO:0000256" key="7">
    <source>
        <dbReference type="ARBA" id="ARBA00023136"/>
    </source>
</evidence>
<evidence type="ECO:0000256" key="4">
    <source>
        <dbReference type="ARBA" id="ARBA00022692"/>
    </source>
</evidence>
<dbReference type="Gene3D" id="1.20.1070.10">
    <property type="entry name" value="Rhodopsin 7-helix transmembrane proteins"/>
    <property type="match status" value="1"/>
</dbReference>
<dbReference type="GO" id="GO:0015054">
    <property type="term" value="F:gastrin receptor activity"/>
    <property type="evidence" value="ECO:0007669"/>
    <property type="project" value="InterPro"/>
</dbReference>
<dbReference type="PRINTS" id="PR00527">
    <property type="entry name" value="GASTRINR"/>
</dbReference>
<dbReference type="Ensembl" id="ENSGMOT00000024568.1">
    <property type="protein sequence ID" value="ENSGMOP00000023586.1"/>
    <property type="gene ID" value="ENSGMOG00000032650.1"/>
</dbReference>
<dbReference type="Pfam" id="PF00001">
    <property type="entry name" value="7tm_1"/>
    <property type="match status" value="1"/>
</dbReference>
<evidence type="ECO:0000313" key="20">
    <source>
        <dbReference type="Ensembl" id="ENSGMOP00000023586.1"/>
    </source>
</evidence>
<evidence type="ECO:0000256" key="9">
    <source>
        <dbReference type="ARBA" id="ARBA00023157"/>
    </source>
</evidence>
<keyword evidence="21" id="KW-1185">Reference proteome</keyword>
<feature type="region of interest" description="Disordered" evidence="17">
    <location>
        <begin position="293"/>
        <end position="318"/>
    </location>
</feature>
<dbReference type="InterPro" id="IPR009126">
    <property type="entry name" value="Cholcskin_rcpt"/>
</dbReference>
<dbReference type="AlphaFoldDB" id="A0A8C4ZX74"/>
<keyword evidence="4 16" id="KW-0812">Transmembrane</keyword>
<evidence type="ECO:0000256" key="8">
    <source>
        <dbReference type="ARBA" id="ARBA00023139"/>
    </source>
</evidence>
<dbReference type="PROSITE" id="PS50262">
    <property type="entry name" value="G_PROTEIN_RECEP_F1_2"/>
    <property type="match status" value="1"/>
</dbReference>
<dbReference type="PANTHER" id="PTHR24238:SF79">
    <property type="entry name" value="GASTRIN_CHOLECYSTOKININ TYPE B RECEPTOR"/>
    <property type="match status" value="1"/>
</dbReference>
<evidence type="ECO:0000256" key="3">
    <source>
        <dbReference type="ARBA" id="ARBA00022475"/>
    </source>
</evidence>
<evidence type="ECO:0000256" key="16">
    <source>
        <dbReference type="RuleBase" id="RU000688"/>
    </source>
</evidence>
<feature type="transmembrane region" description="Helical" evidence="18">
    <location>
        <begin position="375"/>
        <end position="396"/>
    </location>
</feature>
<evidence type="ECO:0000256" key="5">
    <source>
        <dbReference type="ARBA" id="ARBA00022989"/>
    </source>
</evidence>
<evidence type="ECO:0000256" key="13">
    <source>
        <dbReference type="ARBA" id="ARBA00023288"/>
    </source>
</evidence>
<keyword evidence="12 16" id="KW-0807">Transducer</keyword>
<evidence type="ECO:0000256" key="17">
    <source>
        <dbReference type="SAM" id="MobiDB-lite"/>
    </source>
</evidence>
<evidence type="ECO:0000256" key="15">
    <source>
        <dbReference type="ARBA" id="ARBA00031093"/>
    </source>
</evidence>
<keyword evidence="7 18" id="KW-0472">Membrane</keyword>
<feature type="transmembrane region" description="Helical" evidence="18">
    <location>
        <begin position="161"/>
        <end position="182"/>
    </location>
</feature>
<comment type="function">
    <text evidence="14">Receptor for gastrin and cholecystokinin. The CCK-B receptors occur throughout the central nervous system where they modulate anxiety, analgesia, arousal, and neuroleptic activity. This receptor mediates its action by association with G proteins that activate a phosphatidylinositol-calcium second messenger system.</text>
</comment>
<sequence length="502" mass="54335">MPPLPLLLLSLPPVPSPFSPPSLPPSRSLSLSSSSPLLLPSLPLPLPVPLLVFPSSSCPSLSLSLCLCRYPPPPFSSPPLPPGEDHTLRILLYSLIFLLSVLGNLLIIVVLAVNKRMRTVTNTFLLSLALSDLMMALFCMPFNLIPSLLKDFIFGAAMCKIVAYLMGTSVSISTFSLVAIAIERYSAICNPLKSRVWQTRSHAYRVIAATWLLAFVVMTPYPIISHLDTFRTPGNTTGHQCRHKWPHATAEQAWCVLLLLMLFVVPGLVMIVAYGLISRELYRGIQLEMGQKRESTGVRNGLTSPSPTSAVAPGSEDGDGDGCYVNAAPATTPAAAPLEMSTLTPRGPVAPPPRGPPERLRSNASGAQLRAKKRVIRMLLVVVALFFVCWTPLYAANAWRAFAPAAAGRALSGAPISFIQLLCSASACVNPVIYCFMNTRFRKALLATCSCCAAACRHRRRRRQRGRHDNGLRDNEEEATMATGASMASKFSYTTVSTMGTC</sequence>
<protein>
    <recommendedName>
        <fullName evidence="2">Gastrin/cholecystokinin type B receptor</fullName>
    </recommendedName>
    <alternativeName>
        <fullName evidence="15">Cholecystokinin-2 receptor</fullName>
    </alternativeName>
</protein>
<dbReference type="InterPro" id="IPR000276">
    <property type="entry name" value="GPCR_Rhodpsn"/>
</dbReference>
<dbReference type="PRINTS" id="PR01822">
    <property type="entry name" value="CCYSTOKININR"/>
</dbReference>
<dbReference type="GO" id="GO:0005886">
    <property type="term" value="C:plasma membrane"/>
    <property type="evidence" value="ECO:0007669"/>
    <property type="project" value="UniProtKB-SubCell"/>
</dbReference>
<evidence type="ECO:0000256" key="2">
    <source>
        <dbReference type="ARBA" id="ARBA00019090"/>
    </source>
</evidence>
<reference evidence="20" key="2">
    <citation type="submission" date="2025-09" db="UniProtKB">
        <authorList>
            <consortium name="Ensembl"/>
        </authorList>
    </citation>
    <scope>IDENTIFICATION</scope>
</reference>
<dbReference type="PANTHER" id="PTHR24238">
    <property type="entry name" value="G-PROTEIN COUPLED RECEPTOR"/>
    <property type="match status" value="1"/>
</dbReference>
<keyword evidence="5 18" id="KW-1133">Transmembrane helix</keyword>
<evidence type="ECO:0000259" key="19">
    <source>
        <dbReference type="PROSITE" id="PS50262"/>
    </source>
</evidence>
<evidence type="ECO:0000256" key="12">
    <source>
        <dbReference type="ARBA" id="ARBA00023224"/>
    </source>
</evidence>
<dbReference type="InterPro" id="IPR000314">
    <property type="entry name" value="Gastrin_rcpt"/>
</dbReference>
<dbReference type="GeneTree" id="ENSGT01150000286926"/>
<keyword evidence="3" id="KW-1003">Cell membrane</keyword>
<dbReference type="PRINTS" id="PR00237">
    <property type="entry name" value="GPCRRHODOPSN"/>
</dbReference>
<dbReference type="PROSITE" id="PS00237">
    <property type="entry name" value="G_PROTEIN_RECEP_F1_1"/>
    <property type="match status" value="1"/>
</dbReference>
<dbReference type="InterPro" id="IPR017452">
    <property type="entry name" value="GPCR_Rhodpsn_7TM"/>
</dbReference>
<reference evidence="20" key="1">
    <citation type="submission" date="2025-08" db="UniProtKB">
        <authorList>
            <consortium name="Ensembl"/>
        </authorList>
    </citation>
    <scope>IDENTIFICATION</scope>
</reference>
<feature type="transmembrane region" description="Helical" evidence="18">
    <location>
        <begin position="125"/>
        <end position="149"/>
    </location>
</feature>
<keyword evidence="8" id="KW-0564">Palmitate</keyword>
<dbReference type="GO" id="GO:0008188">
    <property type="term" value="F:neuropeptide receptor activity"/>
    <property type="evidence" value="ECO:0007669"/>
    <property type="project" value="TreeGrafter"/>
</dbReference>
<keyword evidence="11" id="KW-0325">Glycoprotein</keyword>
<proteinExistence type="inferred from homology"/>
<organism evidence="20 21">
    <name type="scientific">Gadus morhua</name>
    <name type="common">Atlantic cod</name>
    <dbReference type="NCBI Taxonomy" id="8049"/>
    <lineage>
        <taxon>Eukaryota</taxon>
        <taxon>Metazoa</taxon>
        <taxon>Chordata</taxon>
        <taxon>Craniata</taxon>
        <taxon>Vertebrata</taxon>
        <taxon>Euteleostomi</taxon>
        <taxon>Actinopterygii</taxon>
        <taxon>Neopterygii</taxon>
        <taxon>Teleostei</taxon>
        <taxon>Neoteleostei</taxon>
        <taxon>Acanthomorphata</taxon>
        <taxon>Zeiogadaria</taxon>
        <taxon>Gadariae</taxon>
        <taxon>Gadiformes</taxon>
        <taxon>Gadoidei</taxon>
        <taxon>Gadidae</taxon>
        <taxon>Gadus</taxon>
    </lineage>
</organism>
<feature type="domain" description="G-protein coupled receptors family 1 profile" evidence="19">
    <location>
        <begin position="103"/>
        <end position="434"/>
    </location>
</feature>
<name>A0A8C4ZX74_GADMO</name>
<evidence type="ECO:0000256" key="10">
    <source>
        <dbReference type="ARBA" id="ARBA00023170"/>
    </source>
</evidence>
<keyword evidence="13" id="KW-0449">Lipoprotein</keyword>